<dbReference type="PANTHER" id="PTHR11573">
    <property type="entry name" value="RIBONUCLEOSIDE-DIPHOSPHATE REDUCTASE LARGE CHAIN"/>
    <property type="match status" value="1"/>
</dbReference>
<protein>
    <recommendedName>
        <fullName evidence="2 10">Ribonucleoside-diphosphate reductase</fullName>
        <ecNumber evidence="2 10">1.17.4.1</ecNumber>
    </recommendedName>
</protein>
<evidence type="ECO:0000259" key="11">
    <source>
        <dbReference type="PROSITE" id="PS51161"/>
    </source>
</evidence>
<dbReference type="GO" id="GO:0005524">
    <property type="term" value="F:ATP binding"/>
    <property type="evidence" value="ECO:0007669"/>
    <property type="project" value="UniProtKB-UniRule"/>
</dbReference>
<gene>
    <name evidence="12" type="primary">nrdA</name>
    <name evidence="12" type="ORF">DSM106044_04949</name>
</gene>
<comment type="function">
    <text evidence="10">Provides the precursors necessary for DNA synthesis. Catalyzes the biosynthesis of deoxyribonucleotides from the corresponding ribonucleotides.</text>
</comment>
<dbReference type="CDD" id="cd01679">
    <property type="entry name" value="RNR_I"/>
    <property type="match status" value="1"/>
</dbReference>
<keyword evidence="7 10" id="KW-0215">Deoxyribonucleotide synthesis</keyword>
<dbReference type="InterPro" id="IPR013346">
    <property type="entry name" value="NrdE_NrdA_C"/>
</dbReference>
<evidence type="ECO:0000256" key="6">
    <source>
        <dbReference type="ARBA" id="ARBA00023002"/>
    </source>
</evidence>
<keyword evidence="4 9" id="KW-0547">Nucleotide-binding</keyword>
<dbReference type="Pfam" id="PF02867">
    <property type="entry name" value="Ribonuc_red_lgC"/>
    <property type="match status" value="1"/>
</dbReference>
<keyword evidence="3" id="KW-0021">Allosteric enzyme</keyword>
<dbReference type="EMBL" id="QGQD01000100">
    <property type="protein sequence ID" value="TLC98248.1"/>
    <property type="molecule type" value="Genomic_DNA"/>
</dbReference>
<dbReference type="InterPro" id="IPR005144">
    <property type="entry name" value="ATP-cone_dom"/>
</dbReference>
<dbReference type="NCBIfam" id="NF009028">
    <property type="entry name" value="PRK12364.1"/>
    <property type="match status" value="1"/>
</dbReference>
<dbReference type="GO" id="GO:0009263">
    <property type="term" value="P:deoxyribonucleotide biosynthetic process"/>
    <property type="evidence" value="ECO:0007669"/>
    <property type="project" value="UniProtKB-KW"/>
</dbReference>
<accession>A0A4U8Q1T5</accession>
<dbReference type="PRINTS" id="PR01183">
    <property type="entry name" value="RIBORDTASEM1"/>
</dbReference>
<comment type="catalytic activity">
    <reaction evidence="8 10">
        <text>a 2'-deoxyribonucleoside 5'-diphosphate + [thioredoxin]-disulfide + H2O = a ribonucleoside 5'-diphosphate + [thioredoxin]-dithiol</text>
        <dbReference type="Rhea" id="RHEA:23252"/>
        <dbReference type="Rhea" id="RHEA-COMP:10698"/>
        <dbReference type="Rhea" id="RHEA-COMP:10700"/>
        <dbReference type="ChEBI" id="CHEBI:15377"/>
        <dbReference type="ChEBI" id="CHEBI:29950"/>
        <dbReference type="ChEBI" id="CHEBI:50058"/>
        <dbReference type="ChEBI" id="CHEBI:57930"/>
        <dbReference type="ChEBI" id="CHEBI:73316"/>
        <dbReference type="EC" id="1.17.4.1"/>
    </reaction>
</comment>
<dbReference type="GO" id="GO:0004748">
    <property type="term" value="F:ribonucleoside-diphosphate reductase activity, thioredoxin disulfide as acceptor"/>
    <property type="evidence" value="ECO:0007669"/>
    <property type="project" value="UniProtKB-EC"/>
</dbReference>
<evidence type="ECO:0000256" key="8">
    <source>
        <dbReference type="ARBA" id="ARBA00047754"/>
    </source>
</evidence>
<dbReference type="EC" id="1.17.4.1" evidence="2 10"/>
<evidence type="ECO:0000256" key="5">
    <source>
        <dbReference type="ARBA" id="ARBA00022840"/>
    </source>
</evidence>
<dbReference type="InterPro" id="IPR013509">
    <property type="entry name" value="RNR_lsu_N"/>
</dbReference>
<evidence type="ECO:0000256" key="7">
    <source>
        <dbReference type="ARBA" id="ARBA00023116"/>
    </source>
</evidence>
<evidence type="ECO:0000313" key="12">
    <source>
        <dbReference type="EMBL" id="TLC98248.1"/>
    </source>
</evidence>
<dbReference type="Pfam" id="PF00317">
    <property type="entry name" value="Ribonuc_red_lgN"/>
    <property type="match status" value="1"/>
</dbReference>
<dbReference type="Gene3D" id="3.20.70.20">
    <property type="match status" value="1"/>
</dbReference>
<dbReference type="InterPro" id="IPR008926">
    <property type="entry name" value="RNR_R1-su_N"/>
</dbReference>
<dbReference type="Pfam" id="PF03477">
    <property type="entry name" value="ATP-cone"/>
    <property type="match status" value="1"/>
</dbReference>
<sequence>MEILKRNGQSEDYTLDKIKNVIRLAFLSVNQECTDKILEKIAASVEVKVMELVEKGVPLQVEMIQDQIEITLTEMNYYGALKSFILYRNERSRERAARQSIMTYFMEFQALDSVLKDVQKSYMDLPYSLEHLLAKFLAFQKPDMRLKEKLAMLTKAAVELTTQEAPKWEFIAARLLMLQFQKKLTVQMEEYNLNSFYEKIVYLTREDLYGSYILEHYSKEEIDLFETYLVDERNQLFTYSGLELLLNRYVIRSRSNAPLETPQEMFLGIAMHLGMQEKTGRSDWVKRFYDMLSTLQVTMATPTISNARKPYHQLSSCFIDTVPDSLEGIYRSIDNFAQVSKFGGGMGLYFGKVRAAGSTIRGFKGAAGGVIRWIKLANDTAVAVDQLGVRQGAVAVYLDAWHKDLPEFLNLRTNNGDDRMKAHDVFPAVCYPDLFWKKAKEDIEGDWYLMCPHEILTVKGYSLEDSFGDEWERKYQSCVEDYRIHKRVIPMKELIRLIIKSAVETGTPFTFNRDQVNDKNPNKHKGMIYCSNLCTEIAQNMSPVEQVEERVEVIDGETVVVSVTKPGDYVVCNLASLSLGNIEVTDKIALEEIVESAVRALDNVIDLNFYPVPYAKINNQRYRAIGLGVSGYHHMLAKNGIGWETEAHLDFVDKVFENINFAAIKASGKIAEEKGAYPYFKGSDWDNGSYFAKRGYSDERWMELKDSISKQGIRNGYLMAVAPTSSTSIIAGTTAGVDPIMNRYFLEEKKSGLMPRVAPDLSYETFWLYKNAHYINQEWSVRAAGIRQRHIDQAQSVNLYITNDYTFRQVLNLYISAWENEVKTLYYIRSKSLEVEECEVCSS</sequence>
<dbReference type="PROSITE" id="PS00089">
    <property type="entry name" value="RIBORED_LARGE"/>
    <property type="match status" value="1"/>
</dbReference>
<dbReference type="SUPFAM" id="SSF48168">
    <property type="entry name" value="R1 subunit of ribonucleotide reductase, N-terminal domain"/>
    <property type="match status" value="1"/>
</dbReference>
<evidence type="ECO:0000313" key="13">
    <source>
        <dbReference type="Proteomes" id="UP000306509"/>
    </source>
</evidence>
<dbReference type="STRING" id="180332.GCA_000797495_05589"/>
<evidence type="ECO:0000256" key="9">
    <source>
        <dbReference type="PROSITE-ProRule" id="PRU00492"/>
    </source>
</evidence>
<comment type="caution">
    <text evidence="12">The sequence shown here is derived from an EMBL/GenBank/DDBJ whole genome shotgun (WGS) entry which is preliminary data.</text>
</comment>
<dbReference type="PROSITE" id="PS51161">
    <property type="entry name" value="ATP_CONE"/>
    <property type="match status" value="1"/>
</dbReference>
<dbReference type="RefSeq" id="WP_070041011.1">
    <property type="nucleotide sequence ID" value="NZ_CABMJZ010000045.1"/>
</dbReference>
<dbReference type="InterPro" id="IPR039718">
    <property type="entry name" value="Rrm1"/>
</dbReference>
<evidence type="ECO:0000256" key="10">
    <source>
        <dbReference type="RuleBase" id="RU003410"/>
    </source>
</evidence>
<feature type="domain" description="ATP-cone" evidence="11">
    <location>
        <begin position="1"/>
        <end position="95"/>
    </location>
</feature>
<dbReference type="InterPro" id="IPR000788">
    <property type="entry name" value="RNR_lg_C"/>
</dbReference>
<dbReference type="GO" id="GO:0005971">
    <property type="term" value="C:ribonucleoside-diphosphate reductase complex"/>
    <property type="evidence" value="ECO:0007669"/>
    <property type="project" value="TreeGrafter"/>
</dbReference>
<dbReference type="UniPathway" id="UPA00326"/>
<evidence type="ECO:0000256" key="2">
    <source>
        <dbReference type="ARBA" id="ARBA00012274"/>
    </source>
</evidence>
<reference evidence="12 13" key="1">
    <citation type="journal article" date="2019" name="Anaerobe">
        <title>Detection of Robinsoniella peoriensis in multiple bone samples of a trauma patient.</title>
        <authorList>
            <person name="Schrottner P."/>
            <person name="Hartwich K."/>
            <person name="Bunk B."/>
            <person name="Schober I."/>
            <person name="Helbig S."/>
            <person name="Rudolph W.W."/>
            <person name="Gunzer F."/>
        </authorList>
    </citation>
    <scope>NUCLEOTIDE SEQUENCE [LARGE SCALE GENOMIC DNA]</scope>
    <source>
        <strain evidence="12 13">DSM 106044</strain>
    </source>
</reference>
<keyword evidence="13" id="KW-1185">Reference proteome</keyword>
<comment type="similarity">
    <text evidence="1 10">Belongs to the ribonucleoside diphosphate reductase large chain family.</text>
</comment>
<dbReference type="OrthoDB" id="9762933at2"/>
<keyword evidence="6 10" id="KW-0560">Oxidoreductase</keyword>
<evidence type="ECO:0000256" key="4">
    <source>
        <dbReference type="ARBA" id="ARBA00022741"/>
    </source>
</evidence>
<dbReference type="NCBIfam" id="TIGR02506">
    <property type="entry name" value="NrdE_NrdA"/>
    <property type="match status" value="1"/>
</dbReference>
<evidence type="ECO:0000256" key="3">
    <source>
        <dbReference type="ARBA" id="ARBA00022533"/>
    </source>
</evidence>
<dbReference type="SUPFAM" id="SSF51998">
    <property type="entry name" value="PFL-like glycyl radical enzymes"/>
    <property type="match status" value="1"/>
</dbReference>
<proteinExistence type="inferred from homology"/>
<dbReference type="Proteomes" id="UP000306509">
    <property type="component" value="Unassembled WGS sequence"/>
</dbReference>
<keyword evidence="5 9" id="KW-0067">ATP-binding</keyword>
<name>A0A4U8Q1T5_9FIRM</name>
<dbReference type="AlphaFoldDB" id="A0A4U8Q1T5"/>
<evidence type="ECO:0000256" key="1">
    <source>
        <dbReference type="ARBA" id="ARBA00010406"/>
    </source>
</evidence>
<dbReference type="PANTHER" id="PTHR11573:SF6">
    <property type="entry name" value="RIBONUCLEOSIDE-DIPHOSPHATE REDUCTASE LARGE SUBUNIT"/>
    <property type="match status" value="1"/>
</dbReference>
<organism evidence="12 13">
    <name type="scientific">Robinsoniella peoriensis</name>
    <dbReference type="NCBI Taxonomy" id="180332"/>
    <lineage>
        <taxon>Bacteria</taxon>
        <taxon>Bacillati</taxon>
        <taxon>Bacillota</taxon>
        <taxon>Clostridia</taxon>
        <taxon>Lachnospirales</taxon>
        <taxon>Lachnospiraceae</taxon>
        <taxon>Robinsoniella</taxon>
    </lineage>
</organism>